<dbReference type="Proteomes" id="UP000270697">
    <property type="component" value="Unassembled WGS sequence"/>
</dbReference>
<protein>
    <recommendedName>
        <fullName evidence="6">Small secreted domain</fullName>
    </recommendedName>
</protein>
<evidence type="ECO:0000313" key="2">
    <source>
        <dbReference type="EMBL" id="RKT86502.1"/>
    </source>
</evidence>
<name>A0A1I5B8B7_9PSEU</name>
<organism evidence="3 4">
    <name type="scientific">Saccharopolyspora antimicrobica</name>
    <dbReference type="NCBI Taxonomy" id="455193"/>
    <lineage>
        <taxon>Bacteria</taxon>
        <taxon>Bacillati</taxon>
        <taxon>Actinomycetota</taxon>
        <taxon>Actinomycetes</taxon>
        <taxon>Pseudonocardiales</taxon>
        <taxon>Pseudonocardiaceae</taxon>
        <taxon>Saccharopolyspora</taxon>
    </lineage>
</organism>
<sequence>MRRTLARFVAAVGIAAAAVVGAHGIASTQSTVENLAAPGCGVTQDVNILDIGFNVGPSLC</sequence>
<evidence type="ECO:0008006" key="6">
    <source>
        <dbReference type="Google" id="ProtNLM"/>
    </source>
</evidence>
<dbReference type="Proteomes" id="UP000199398">
    <property type="component" value="Unassembled WGS sequence"/>
</dbReference>
<feature type="signal peptide" evidence="1">
    <location>
        <begin position="1"/>
        <end position="22"/>
    </location>
</feature>
<evidence type="ECO:0000313" key="4">
    <source>
        <dbReference type="Proteomes" id="UP000199398"/>
    </source>
</evidence>
<reference evidence="2 5" key="2">
    <citation type="submission" date="2018-10" db="EMBL/GenBank/DDBJ databases">
        <title>Sequencing the genomes of 1000 actinobacteria strains.</title>
        <authorList>
            <person name="Klenk H.-P."/>
        </authorList>
    </citation>
    <scope>NUCLEOTIDE SEQUENCE [LARGE SCALE GENOMIC DNA]</scope>
    <source>
        <strain evidence="2 5">DSM 45119</strain>
    </source>
</reference>
<dbReference type="RefSeq" id="WP_093153868.1">
    <property type="nucleotide sequence ID" value="NZ_FOUP01000006.1"/>
</dbReference>
<gene>
    <name evidence="2" type="ORF">ATL45_4880</name>
    <name evidence="3" type="ORF">SAMN05421805_106155</name>
</gene>
<evidence type="ECO:0000256" key="1">
    <source>
        <dbReference type="SAM" id="SignalP"/>
    </source>
</evidence>
<dbReference type="AlphaFoldDB" id="A0A1I5B8B7"/>
<proteinExistence type="predicted"/>
<keyword evidence="5" id="KW-1185">Reference proteome</keyword>
<evidence type="ECO:0000313" key="3">
    <source>
        <dbReference type="EMBL" id="SFN70953.1"/>
    </source>
</evidence>
<keyword evidence="1" id="KW-0732">Signal</keyword>
<dbReference type="EMBL" id="FOUP01000006">
    <property type="protein sequence ID" value="SFN70953.1"/>
    <property type="molecule type" value="Genomic_DNA"/>
</dbReference>
<reference evidence="3 4" key="1">
    <citation type="submission" date="2016-10" db="EMBL/GenBank/DDBJ databases">
        <authorList>
            <person name="de Groot N.N."/>
        </authorList>
    </citation>
    <scope>NUCLEOTIDE SEQUENCE [LARGE SCALE GENOMIC DNA]</scope>
    <source>
        <strain evidence="3 4">CPCC 201259</strain>
    </source>
</reference>
<dbReference type="EMBL" id="RBXX01000002">
    <property type="protein sequence ID" value="RKT86502.1"/>
    <property type="molecule type" value="Genomic_DNA"/>
</dbReference>
<evidence type="ECO:0000313" key="5">
    <source>
        <dbReference type="Proteomes" id="UP000270697"/>
    </source>
</evidence>
<accession>A0A1I5B8B7</accession>
<feature type="chain" id="PRO_5039299658" description="Small secreted domain" evidence="1">
    <location>
        <begin position="23"/>
        <end position="60"/>
    </location>
</feature>